<evidence type="ECO:0000256" key="5">
    <source>
        <dbReference type="ARBA" id="ARBA00023014"/>
    </source>
</evidence>
<dbReference type="EMBL" id="AAWS01000011">
    <property type="protein sequence ID" value="EAY29320.1"/>
    <property type="molecule type" value="Genomic_DNA"/>
</dbReference>
<dbReference type="PROSITE" id="PS00198">
    <property type="entry name" value="4FE4S_FER_1"/>
    <property type="match status" value="1"/>
</dbReference>
<keyword evidence="9" id="KW-1185">Reference proteome</keyword>
<feature type="transmembrane region" description="Helical" evidence="6">
    <location>
        <begin position="6"/>
        <end position="24"/>
    </location>
</feature>
<gene>
    <name evidence="8" type="ORF">M23134_01376</name>
</gene>
<dbReference type="AlphaFoldDB" id="A1ZJL7"/>
<dbReference type="InterPro" id="IPR017896">
    <property type="entry name" value="4Fe4S_Fe-S-bd"/>
</dbReference>
<evidence type="ECO:0000313" key="9">
    <source>
        <dbReference type="Proteomes" id="UP000004095"/>
    </source>
</evidence>
<evidence type="ECO:0000256" key="2">
    <source>
        <dbReference type="ARBA" id="ARBA00022723"/>
    </source>
</evidence>
<dbReference type="PANTHER" id="PTHR43255">
    <property type="entry name" value="IRON-SULFUR-BINDING OXIDOREDUCTASE FADF-RELATED-RELATED"/>
    <property type="match status" value="1"/>
</dbReference>
<keyword evidence="6" id="KW-0812">Transmembrane</keyword>
<dbReference type="Pfam" id="PF13187">
    <property type="entry name" value="Fer4_9"/>
    <property type="match status" value="1"/>
</dbReference>
<dbReference type="InterPro" id="IPR036197">
    <property type="entry name" value="NarG-like_sf"/>
</dbReference>
<keyword evidence="3" id="KW-0560">Oxidoreductase</keyword>
<keyword evidence="2" id="KW-0479">Metal-binding</keyword>
<feature type="domain" description="4Fe-4S ferredoxin-type" evidence="7">
    <location>
        <begin position="296"/>
        <end position="327"/>
    </location>
</feature>
<dbReference type="RefSeq" id="WP_002696293.1">
    <property type="nucleotide sequence ID" value="NZ_AAWS01000011.1"/>
</dbReference>
<reference evidence="8 9" key="1">
    <citation type="submission" date="2007-01" db="EMBL/GenBank/DDBJ databases">
        <authorList>
            <person name="Haygood M."/>
            <person name="Podell S."/>
            <person name="Anderson C."/>
            <person name="Hopkinson B."/>
            <person name="Roe K."/>
            <person name="Barbeau K."/>
            <person name="Gaasterland T."/>
            <person name="Ferriera S."/>
            <person name="Johnson J."/>
            <person name="Kravitz S."/>
            <person name="Beeson K."/>
            <person name="Sutton G."/>
            <person name="Rogers Y.-H."/>
            <person name="Friedman R."/>
            <person name="Frazier M."/>
            <person name="Venter J.C."/>
        </authorList>
    </citation>
    <scope>NUCLEOTIDE SEQUENCE [LARGE SCALE GENOMIC DNA]</scope>
    <source>
        <strain evidence="8 9">ATCC 23134</strain>
    </source>
</reference>
<name>A1ZJL7_MICM2</name>
<feature type="transmembrane region" description="Helical" evidence="6">
    <location>
        <begin position="215"/>
        <end position="233"/>
    </location>
</feature>
<evidence type="ECO:0000256" key="6">
    <source>
        <dbReference type="SAM" id="Phobius"/>
    </source>
</evidence>
<dbReference type="InterPro" id="IPR009051">
    <property type="entry name" value="Helical_ferredxn"/>
</dbReference>
<feature type="transmembrane region" description="Helical" evidence="6">
    <location>
        <begin position="109"/>
        <end position="130"/>
    </location>
</feature>
<dbReference type="Gene3D" id="1.10.1060.10">
    <property type="entry name" value="Alpha-helical ferredoxin"/>
    <property type="match status" value="1"/>
</dbReference>
<dbReference type="GO" id="GO:0046872">
    <property type="term" value="F:metal ion binding"/>
    <property type="evidence" value="ECO:0007669"/>
    <property type="project" value="UniProtKB-KW"/>
</dbReference>
<comment type="caution">
    <text evidence="8">The sequence shown here is derived from an EMBL/GenBank/DDBJ whole genome shotgun (WGS) entry which is preliminary data.</text>
</comment>
<evidence type="ECO:0000259" key="7">
    <source>
        <dbReference type="PROSITE" id="PS51379"/>
    </source>
</evidence>
<feature type="transmembrane region" description="Helical" evidence="6">
    <location>
        <begin position="65"/>
        <end position="89"/>
    </location>
</feature>
<dbReference type="PROSITE" id="PS51379">
    <property type="entry name" value="4FE4S_FER_2"/>
    <property type="match status" value="2"/>
</dbReference>
<evidence type="ECO:0000256" key="1">
    <source>
        <dbReference type="ARBA" id="ARBA00022485"/>
    </source>
</evidence>
<keyword evidence="1" id="KW-0004">4Fe-4S</keyword>
<feature type="domain" description="4Fe-4S ferredoxin-type" evidence="7">
    <location>
        <begin position="364"/>
        <end position="394"/>
    </location>
</feature>
<accession>A1ZJL7</accession>
<dbReference type="GO" id="GO:0005886">
    <property type="term" value="C:plasma membrane"/>
    <property type="evidence" value="ECO:0007669"/>
    <property type="project" value="TreeGrafter"/>
</dbReference>
<organism evidence="8 9">
    <name type="scientific">Microscilla marina ATCC 23134</name>
    <dbReference type="NCBI Taxonomy" id="313606"/>
    <lineage>
        <taxon>Bacteria</taxon>
        <taxon>Pseudomonadati</taxon>
        <taxon>Bacteroidota</taxon>
        <taxon>Cytophagia</taxon>
        <taxon>Cytophagales</taxon>
        <taxon>Microscillaceae</taxon>
        <taxon>Microscilla</taxon>
    </lineage>
</organism>
<keyword evidence="4" id="KW-0408">Iron</keyword>
<dbReference type="SUPFAM" id="SSF46548">
    <property type="entry name" value="alpha-helical ferredoxin"/>
    <property type="match status" value="1"/>
</dbReference>
<keyword evidence="5" id="KW-0411">Iron-sulfur</keyword>
<protein>
    <submittedName>
        <fullName evidence="8">4Fe-4S binding domain protein</fullName>
    </submittedName>
</protein>
<feature type="transmembrane region" description="Helical" evidence="6">
    <location>
        <begin position="151"/>
        <end position="170"/>
    </location>
</feature>
<dbReference type="OrthoDB" id="9769677at2"/>
<dbReference type="InterPro" id="IPR051460">
    <property type="entry name" value="HdrC_iron-sulfur_subunit"/>
</dbReference>
<evidence type="ECO:0000256" key="4">
    <source>
        <dbReference type="ARBA" id="ARBA00023004"/>
    </source>
</evidence>
<dbReference type="GO" id="GO:0016491">
    <property type="term" value="F:oxidoreductase activity"/>
    <property type="evidence" value="ECO:0007669"/>
    <property type="project" value="UniProtKB-KW"/>
</dbReference>
<proteinExistence type="predicted"/>
<dbReference type="Gene3D" id="1.20.950.20">
    <property type="entry name" value="Transmembrane di-heme cytochromes, Chain C"/>
    <property type="match status" value="1"/>
</dbReference>
<dbReference type="InterPro" id="IPR017900">
    <property type="entry name" value="4Fe4S_Fe_S_CS"/>
</dbReference>
<dbReference type="GO" id="GO:0051539">
    <property type="term" value="F:4 iron, 4 sulfur cluster binding"/>
    <property type="evidence" value="ECO:0007669"/>
    <property type="project" value="UniProtKB-KW"/>
</dbReference>
<dbReference type="SUPFAM" id="SSF103501">
    <property type="entry name" value="Respiratory nitrate reductase 1 gamma chain"/>
    <property type="match status" value="1"/>
</dbReference>
<keyword evidence="6" id="KW-1133">Transmembrane helix</keyword>
<evidence type="ECO:0000313" key="8">
    <source>
        <dbReference type="EMBL" id="EAY29320.1"/>
    </source>
</evidence>
<keyword evidence="6" id="KW-0472">Membrane</keyword>
<sequence length="442" mass="49608">MKFLPQVAFLIALGVTAYLIYRRVSRISANIKLGRSLDRTDNPSTRWKTMLRIAFGQQKMFDKPLVGILHFLVYAGFVLINIEVLEIIIDGVTGTHRIFAGVLGGFYTVLISFFEFLAVGVLLACVIFLIRRNLLKVPRFGSPEMKGWPTLDATVILVVEITLMAAILLMNAADTVLQAKGAAHYTQTGAFLFSQMLTPVLEGLSINALVVIERVGWWFHILGIFAFAVYVTYSKHLHIALAFPNTYFSNLQPKGYMDNMESVTNEVQLALGLKEDDGNMPEIDRFGAKDINDLTWKNLMDAYSCTECGRCTSNCPANITGKKLSPRKVMMDTRDRMEEIGEYIAKGGELEKALAEGHGLYSDERISKQELMACTTCNACTDACPINIDPLSIILQMRRYIALEEADTPQSWNSMFTNIENNMAPWQFSPTDRFNWAENLND</sequence>
<evidence type="ECO:0000256" key="3">
    <source>
        <dbReference type="ARBA" id="ARBA00023002"/>
    </source>
</evidence>
<dbReference type="Proteomes" id="UP000004095">
    <property type="component" value="Unassembled WGS sequence"/>
</dbReference>
<dbReference type="PANTHER" id="PTHR43255:SF1">
    <property type="entry name" value="IRON-SULFUR-BINDING OXIDOREDUCTASE FADF-RELATED"/>
    <property type="match status" value="1"/>
</dbReference>
<dbReference type="eggNOG" id="COG1150">
    <property type="taxonomic scope" value="Bacteria"/>
</dbReference>